<feature type="region of interest" description="Disordered" evidence="2">
    <location>
        <begin position="603"/>
        <end position="683"/>
    </location>
</feature>
<feature type="compositionally biased region" description="Acidic residues" evidence="2">
    <location>
        <begin position="654"/>
        <end position="663"/>
    </location>
</feature>
<keyword evidence="4" id="KW-1185">Reference proteome</keyword>
<feature type="compositionally biased region" description="Low complexity" evidence="2">
    <location>
        <begin position="1162"/>
        <end position="1187"/>
    </location>
</feature>
<proteinExistence type="predicted"/>
<feature type="compositionally biased region" description="Polar residues" evidence="2">
    <location>
        <begin position="867"/>
        <end position="883"/>
    </location>
</feature>
<feature type="region of interest" description="Disordered" evidence="2">
    <location>
        <begin position="125"/>
        <end position="153"/>
    </location>
</feature>
<evidence type="ECO:0000313" key="3">
    <source>
        <dbReference type="EMBL" id="GKT35441.1"/>
    </source>
</evidence>
<dbReference type="Proteomes" id="UP001057375">
    <property type="component" value="Unassembled WGS sequence"/>
</dbReference>
<evidence type="ECO:0000313" key="4">
    <source>
        <dbReference type="Proteomes" id="UP001057375"/>
    </source>
</evidence>
<feature type="compositionally biased region" description="Basic and acidic residues" evidence="2">
    <location>
        <begin position="1279"/>
        <end position="1291"/>
    </location>
</feature>
<feature type="region of interest" description="Disordered" evidence="2">
    <location>
        <begin position="418"/>
        <end position="444"/>
    </location>
</feature>
<feature type="compositionally biased region" description="Basic and acidic residues" evidence="2">
    <location>
        <begin position="1128"/>
        <end position="1137"/>
    </location>
</feature>
<accession>A0ABQ5KSK4</accession>
<feature type="region of interest" description="Disordered" evidence="2">
    <location>
        <begin position="829"/>
        <end position="883"/>
    </location>
</feature>
<organism evidence="3 4">
    <name type="scientific">Aduncisulcus paluster</name>
    <dbReference type="NCBI Taxonomy" id="2918883"/>
    <lineage>
        <taxon>Eukaryota</taxon>
        <taxon>Metamonada</taxon>
        <taxon>Carpediemonas-like organisms</taxon>
        <taxon>Aduncisulcus</taxon>
    </lineage>
</organism>
<feature type="coiled-coil region" evidence="1">
    <location>
        <begin position="886"/>
        <end position="971"/>
    </location>
</feature>
<keyword evidence="1" id="KW-0175">Coiled coil</keyword>
<name>A0ABQ5KSK4_9EUKA</name>
<gene>
    <name evidence="3" type="ORF">ADUPG1_008601</name>
</gene>
<feature type="region of interest" description="Disordered" evidence="2">
    <location>
        <begin position="1279"/>
        <end position="1307"/>
    </location>
</feature>
<protein>
    <submittedName>
        <fullName evidence="3">Centrosomal protein of 131kDa like protein</fullName>
    </submittedName>
</protein>
<evidence type="ECO:0000256" key="2">
    <source>
        <dbReference type="SAM" id="MobiDB-lite"/>
    </source>
</evidence>
<reference evidence="3" key="1">
    <citation type="submission" date="2022-03" db="EMBL/GenBank/DDBJ databases">
        <title>Draft genome sequence of Aduncisulcus paluster, a free-living microaerophilic Fornicata.</title>
        <authorList>
            <person name="Yuyama I."/>
            <person name="Kume K."/>
            <person name="Tamura T."/>
            <person name="Inagaki Y."/>
            <person name="Hashimoto T."/>
        </authorList>
    </citation>
    <scope>NUCLEOTIDE SEQUENCE</scope>
    <source>
        <strain evidence="3">NY0171</strain>
    </source>
</reference>
<sequence length="1534" mass="173749">MDLSKKIRETKNRLSLLIEERSKLQESSCGIDEDTLSLIQQIKLKEKKRNDRLDQLDTEISTLKHLLKEKEATASRSESEFSQEKEELISLIDQKKERISELKSLISERQAILALKDDADLEEQTKENTIKEVEDQKEEKEATASRSESEFSQEKEELISLIDQKKERISELKSLISERQAILALKDDADLEEQTKENTIKEVEDQKEGLLRFKKESEAKARGEVARLNHQLDEAHTKLEQTNEAISSMETIFHILDTLRPGGVDKKQPLEDLIAFYYRQKQSIVARNDTLGAIKQFIEQEQRPAIGPGPLERTVITPKLISLVLEGVTKRVGELEESLAKIDERADPKAFSTINNTLERVSAIVPLLESWPSSRSPPTLHDELKHLNSDKIKFGNGFERRLKADVAVALQSLAKNIQNENEEERRHKRGVPVSSQSHIVDDANDSSLSHLRDQYLDSENDSLRACVERVEHLTGVSLGLIIEYHRIDKYGESMDKGGMSSSSGTVSSPSVSSLESGIVVDGTDPMKIIKLYKHLCNTRELVLRGVQGEVEEVQERLGVAEDELSQLQTKIKENLDKMNTWLSEARKRFARYKALKVAVVLEREREEKEEKRRQMRIEKEESKKRIQEQKDQRRMRNRMLLSGTIAEGEHHPEEEEEEEEEEESSRSGSSDSSSDSTPHTTHVTYRDVSIPIVCSKHGVIVEGLNLSSSAVSLDSDELFELEKEVIKHTHELSALNKQASNTSSINTRLSDHLKMRIKRLEKNRDHIIGIWKGRGNTDRVIRGVVGRLEECKKTASTPQIQRPLSHGANEHLNQFVEAGLLTPTIPSKAGVDTTSLEHHDDATGTSSTLSADAQDYATPARRAHPLAQSQMESPSTPGAQSNLSSLKGLVDERDAKIEELDKQIEETENDIRVLEDTNMRLMSEQRIAEEKMKQEYQQETADSYDAMQKRKEELEHVREILSDQIQKVKQETSSLSISTSSSTISLGGFSKPSFASLEDRVKLWETEMGRRRELRDTYREKLDADRAANDEQLSLLQETLADKQKQHDDRWTERMENKKAVKQQLSEERIKLNKERILLSAVTLVQCESYTDIDEESFTLFPELHQEVQKKKEHRAMLRSSKKKRMQRMQELREADQRSLYGSQSEEPPHPYIAHKHIAPETRLSSPGSRSTLSRSSAISMSRPSIGRTSSLPDVSGRRRDDVEGGIMETDELDEQHGLSTGVNAEDIDPELLVGVKSTEFVNWLVSQLGITGGRHDKSGLDGSVSDQMYDVEIFDDQDRPMEPRSSEMKSSDLVMTPPTKREEGASISERTCAEVNKGKGVLYHMRKNDDQSATAVALCRRGAVMGVAAPQKSREEPFSVRILGATPEEDSSLIVKGYVYAELSLNADMSRVMFKFTDSANPSADPSIRSTRFYQPSQSGFPSIIPSDIATPEAMKHSLNRIQQHQVKRVWKLFFNVGDIVSVGYQRERIQSASYYVITVTLAHKKAVGESIRFVSADEYATIIWVSVLQYLRIEGKGSIRLKGKIRKLLLSM</sequence>
<dbReference type="EMBL" id="BQXS01010990">
    <property type="protein sequence ID" value="GKT35441.1"/>
    <property type="molecule type" value="Genomic_DNA"/>
</dbReference>
<comment type="caution">
    <text evidence="3">The sequence shown here is derived from an EMBL/GenBank/DDBJ whole genome shotgun (WGS) entry which is preliminary data.</text>
</comment>
<evidence type="ECO:0000256" key="1">
    <source>
        <dbReference type="SAM" id="Coils"/>
    </source>
</evidence>
<feature type="compositionally biased region" description="Basic and acidic residues" evidence="2">
    <location>
        <begin position="603"/>
        <end position="634"/>
    </location>
</feature>
<feature type="compositionally biased region" description="Low complexity" evidence="2">
    <location>
        <begin position="666"/>
        <end position="676"/>
    </location>
</feature>
<feature type="region of interest" description="Disordered" evidence="2">
    <location>
        <begin position="1112"/>
        <end position="1201"/>
    </location>
</feature>